<gene>
    <name evidence="1" type="ORF">I0C86_40545</name>
</gene>
<comment type="caution">
    <text evidence="1">The sequence shown here is derived from an EMBL/GenBank/DDBJ whole genome shotgun (WGS) entry which is preliminary data.</text>
</comment>
<proteinExistence type="predicted"/>
<reference evidence="1 2" key="1">
    <citation type="submission" date="2020-11" db="EMBL/GenBank/DDBJ databases">
        <title>A novel isolate from a Black sea contaminated sediment with potential to produce alkanes: Plantactinospora alkalitolerans sp. nov.</title>
        <authorList>
            <person name="Carro L."/>
            <person name="Veyisoglu A."/>
            <person name="Guven K."/>
            <person name="Schumann P."/>
            <person name="Klenk H.-P."/>
            <person name="Sahin N."/>
        </authorList>
    </citation>
    <scope>NUCLEOTIDE SEQUENCE [LARGE SCALE GENOMIC DNA]</scope>
    <source>
        <strain evidence="1 2">S1510</strain>
    </source>
</reference>
<evidence type="ECO:0000313" key="2">
    <source>
        <dbReference type="Proteomes" id="UP000638560"/>
    </source>
</evidence>
<name>A0ABS0H9L9_9ACTN</name>
<organism evidence="1 2">
    <name type="scientific">Plantactinospora alkalitolerans</name>
    <dbReference type="NCBI Taxonomy" id="2789879"/>
    <lineage>
        <taxon>Bacteria</taxon>
        <taxon>Bacillati</taxon>
        <taxon>Actinomycetota</taxon>
        <taxon>Actinomycetes</taxon>
        <taxon>Micromonosporales</taxon>
        <taxon>Micromonosporaceae</taxon>
        <taxon>Plantactinospora</taxon>
    </lineage>
</organism>
<sequence>MSEVRIERPDDERIEVYVGDRLVASANHDQHGWSGMEAVEATAVAVADAFVPTPAGCEPVTSPDGSALFIHVGSGGYRCDNTEWWNERVSGPINVQGCDACDSGGGGSWRPLYVRVETR</sequence>
<accession>A0ABS0H9L9</accession>
<evidence type="ECO:0000313" key="1">
    <source>
        <dbReference type="EMBL" id="MBF9135171.1"/>
    </source>
</evidence>
<protein>
    <submittedName>
        <fullName evidence="1">Uncharacterized protein</fullName>
    </submittedName>
</protein>
<keyword evidence="2" id="KW-1185">Reference proteome</keyword>
<dbReference type="RefSeq" id="WP_196206632.1">
    <property type="nucleotide sequence ID" value="NZ_JADPUN010000422.1"/>
</dbReference>
<dbReference type="Proteomes" id="UP000638560">
    <property type="component" value="Unassembled WGS sequence"/>
</dbReference>
<dbReference type="EMBL" id="JADPUN010000422">
    <property type="protein sequence ID" value="MBF9135171.1"/>
    <property type="molecule type" value="Genomic_DNA"/>
</dbReference>